<evidence type="ECO:0000256" key="3">
    <source>
        <dbReference type="ARBA" id="ARBA00022741"/>
    </source>
</evidence>
<keyword evidence="3" id="KW-0547">Nucleotide-binding</keyword>
<dbReference type="Gene3D" id="3.40.50.10440">
    <property type="entry name" value="Dihydroxyacetone kinase, domain 1"/>
    <property type="match status" value="1"/>
</dbReference>
<evidence type="ECO:0000259" key="9">
    <source>
        <dbReference type="PROSITE" id="PS51481"/>
    </source>
</evidence>
<proteinExistence type="inferred from homology"/>
<dbReference type="SUPFAM" id="SSF101473">
    <property type="entry name" value="DhaL-like"/>
    <property type="match status" value="1"/>
</dbReference>
<feature type="domain" description="DhaL" evidence="8">
    <location>
        <begin position="371"/>
        <end position="576"/>
    </location>
</feature>
<evidence type="ECO:0000256" key="4">
    <source>
        <dbReference type="ARBA" id="ARBA00022777"/>
    </source>
</evidence>
<dbReference type="Gene3D" id="3.30.1180.20">
    <property type="entry name" value="Dihydroxyacetone kinase, domain 2"/>
    <property type="match status" value="1"/>
</dbReference>
<name>A0A8K1FPA0_PYTOL</name>
<evidence type="ECO:0000256" key="2">
    <source>
        <dbReference type="ARBA" id="ARBA00022679"/>
    </source>
</evidence>
<feature type="binding site" evidence="7">
    <location>
        <position position="113"/>
    </location>
    <ligand>
        <name>substrate</name>
    </ligand>
</feature>
<evidence type="ECO:0000256" key="7">
    <source>
        <dbReference type="PIRSR" id="PIRSR612734-2"/>
    </source>
</evidence>
<dbReference type="PROSITE" id="PS51480">
    <property type="entry name" value="DHAL"/>
    <property type="match status" value="1"/>
</dbReference>
<dbReference type="FunFam" id="1.25.40.340:FF:000002">
    <property type="entry name" value="Dihydroxyacetone kinase, L subunit"/>
    <property type="match status" value="1"/>
</dbReference>
<keyword evidence="2" id="KW-0808">Transferase</keyword>
<keyword evidence="11" id="KW-1185">Reference proteome</keyword>
<keyword evidence="5" id="KW-0067">ATP-binding</keyword>
<dbReference type="PANTHER" id="PTHR28629:SF4">
    <property type="entry name" value="TRIOKINASE_FMN CYCLASE"/>
    <property type="match status" value="1"/>
</dbReference>
<dbReference type="GO" id="GO:0005524">
    <property type="term" value="F:ATP binding"/>
    <property type="evidence" value="ECO:0007669"/>
    <property type="project" value="UniProtKB-KW"/>
</dbReference>
<gene>
    <name evidence="10" type="ORF">Poli38472_014019</name>
</gene>
<dbReference type="FunFam" id="3.30.1180.20:FF:000001">
    <property type="entry name" value="Dihydroxyacetone kinase 1"/>
    <property type="match status" value="1"/>
</dbReference>
<reference evidence="10" key="1">
    <citation type="submission" date="2019-03" db="EMBL/GenBank/DDBJ databases">
        <title>Long read genome sequence of the mycoparasitic Pythium oligandrum ATCC 38472 isolated from sugarbeet rhizosphere.</title>
        <authorList>
            <person name="Gaulin E."/>
        </authorList>
    </citation>
    <scope>NUCLEOTIDE SEQUENCE</scope>
    <source>
        <strain evidence="10">ATCC 38472_TT</strain>
    </source>
</reference>
<dbReference type="Pfam" id="PF02734">
    <property type="entry name" value="Dak2"/>
    <property type="match status" value="1"/>
</dbReference>
<dbReference type="NCBIfam" id="NF011049">
    <property type="entry name" value="PRK14479.1"/>
    <property type="match status" value="1"/>
</dbReference>
<dbReference type="EMBL" id="SPLM01000007">
    <property type="protein sequence ID" value="TMW66707.1"/>
    <property type="molecule type" value="Genomic_DNA"/>
</dbReference>
<dbReference type="SMART" id="SM01120">
    <property type="entry name" value="Dak2"/>
    <property type="match status" value="1"/>
</dbReference>
<dbReference type="SUPFAM" id="SSF82549">
    <property type="entry name" value="DAK1/DegV-like"/>
    <property type="match status" value="1"/>
</dbReference>
<evidence type="ECO:0000259" key="8">
    <source>
        <dbReference type="PROSITE" id="PS51480"/>
    </source>
</evidence>
<dbReference type="Gene3D" id="1.25.40.340">
    <property type="match status" value="1"/>
</dbReference>
<dbReference type="AlphaFoldDB" id="A0A8K1FPA0"/>
<dbReference type="InterPro" id="IPR004006">
    <property type="entry name" value="DhaK_dom"/>
</dbReference>
<protein>
    <recommendedName>
        <fullName evidence="12">Dihydroxyacetone kinase</fullName>
    </recommendedName>
</protein>
<dbReference type="GO" id="GO:0004371">
    <property type="term" value="F:glycerone kinase activity"/>
    <property type="evidence" value="ECO:0007669"/>
    <property type="project" value="InterPro"/>
</dbReference>
<comment type="similarity">
    <text evidence="1">Belongs to the dihydroxyacetone kinase (DAK) family.</text>
</comment>
<evidence type="ECO:0008006" key="12">
    <source>
        <dbReference type="Google" id="ProtNLM"/>
    </source>
</evidence>
<dbReference type="Proteomes" id="UP000794436">
    <property type="component" value="Unassembled WGS sequence"/>
</dbReference>
<evidence type="ECO:0000313" key="11">
    <source>
        <dbReference type="Proteomes" id="UP000794436"/>
    </source>
</evidence>
<evidence type="ECO:0000256" key="6">
    <source>
        <dbReference type="PIRSR" id="PIRSR612734-1"/>
    </source>
</evidence>
<evidence type="ECO:0000256" key="1">
    <source>
        <dbReference type="ARBA" id="ARBA00008757"/>
    </source>
</evidence>
<keyword evidence="4" id="KW-0418">Kinase</keyword>
<evidence type="ECO:0000256" key="5">
    <source>
        <dbReference type="ARBA" id="ARBA00022840"/>
    </source>
</evidence>
<dbReference type="OrthoDB" id="1724672at2759"/>
<accession>A0A8K1FPA0</accession>
<dbReference type="InterPro" id="IPR036117">
    <property type="entry name" value="DhaL_dom_sf"/>
</dbReference>
<organism evidence="10 11">
    <name type="scientific">Pythium oligandrum</name>
    <name type="common">Mycoparasitic fungus</name>
    <dbReference type="NCBI Taxonomy" id="41045"/>
    <lineage>
        <taxon>Eukaryota</taxon>
        <taxon>Sar</taxon>
        <taxon>Stramenopiles</taxon>
        <taxon>Oomycota</taxon>
        <taxon>Peronosporomycetes</taxon>
        <taxon>Pythiales</taxon>
        <taxon>Pythiaceae</taxon>
        <taxon>Pythium</taxon>
    </lineage>
</organism>
<dbReference type="FunFam" id="3.40.50.10440:FF:000001">
    <property type="entry name" value="Dihydroxyacetone kinase, DhaK subunit"/>
    <property type="match status" value="1"/>
</dbReference>
<feature type="binding site" evidence="7">
    <location>
        <position position="108"/>
    </location>
    <ligand>
        <name>substrate</name>
    </ligand>
</feature>
<dbReference type="InterPro" id="IPR050861">
    <property type="entry name" value="Dihydroxyacetone_Kinase"/>
</dbReference>
<dbReference type="NCBIfam" id="TIGR02361">
    <property type="entry name" value="dak_ATP"/>
    <property type="match status" value="1"/>
</dbReference>
<feature type="active site" description="Tele-hemiaminal-histidine intermediate" evidence="6">
    <location>
        <position position="222"/>
    </location>
</feature>
<dbReference type="PANTHER" id="PTHR28629">
    <property type="entry name" value="TRIOKINASE/FMN CYCLASE"/>
    <property type="match status" value="1"/>
</dbReference>
<dbReference type="GO" id="GO:0005829">
    <property type="term" value="C:cytosol"/>
    <property type="evidence" value="ECO:0007669"/>
    <property type="project" value="TreeGrafter"/>
</dbReference>
<dbReference type="InterPro" id="IPR004007">
    <property type="entry name" value="DhaL_dom"/>
</dbReference>
<dbReference type="Pfam" id="PF02733">
    <property type="entry name" value="Dak1"/>
    <property type="match status" value="1"/>
</dbReference>
<evidence type="ECO:0000313" key="10">
    <source>
        <dbReference type="EMBL" id="TMW66707.1"/>
    </source>
</evidence>
<comment type="caution">
    <text evidence="10">The sequence shown here is derived from an EMBL/GenBank/DDBJ whole genome shotgun (WGS) entry which is preliminary data.</text>
</comment>
<dbReference type="GO" id="GO:0019563">
    <property type="term" value="P:glycerol catabolic process"/>
    <property type="evidence" value="ECO:0007669"/>
    <property type="project" value="TreeGrafter"/>
</dbReference>
<dbReference type="InterPro" id="IPR012734">
    <property type="entry name" value="DhaK_ATP"/>
</dbReference>
<feature type="binding site" evidence="7">
    <location>
        <begin position="57"/>
        <end position="60"/>
    </location>
    <ligand>
        <name>substrate</name>
    </ligand>
</feature>
<feature type="domain" description="DhaK" evidence="9">
    <location>
        <begin position="9"/>
        <end position="334"/>
    </location>
</feature>
<sequence length="579" mass="60002">MKTKQLVQNADRIVEEMLDGLVLAQPHLTLVEGEKVVLHRDFEAIRERQVTLLSGGGSGHEPAHAGYIGEGMLTGVICGNVFASPTTQQVLAAIRLVAGPKGCLIIVKNYTGDRINFGLAVEQAKAEGYIVDMVVIGEDAAVVNANAGRRGLSGTVYIHKLAGAAAAKGLSLSSIVDVVNKVATTETLGTIGVAIKPCTLPGHDGPSRELGPNEMELGLGIHGEPGIEKCELEDAPVITNRMVERLAGALSLQSSSKAVLMVNNLGASTTMELFVVAKHAIESLKRRGVVVERTVVGSFMTALDMSGFSLTVWKVDGNSELLELFDAATTAPAWNYSPFSTTAKPQSVKPVAAKSTAATFKRPAELSANAQLIEASIRAASEALIASEPDLTAWDAKVGDGDCGHTFKCAAQKILADLESSYPLDNAGSTLRALANSVSQSAGGTSGVLYTIFITAAAVKMESFSSVSPVAWAASFVAGIDAVQRYGGAREGSRTMLDALLPAARALGDVSTASDAEILARLSAVVEAAETGADKTSSISTSKAFGRSGYVGDDNAAGVPDPGAKAAAIWIRAAVSKLK</sequence>
<dbReference type="PROSITE" id="PS51481">
    <property type="entry name" value="DHAK"/>
    <property type="match status" value="1"/>
</dbReference>